<keyword evidence="3" id="KW-1185">Reference proteome</keyword>
<comment type="caution">
    <text evidence="2">The sequence shown here is derived from an EMBL/GenBank/DDBJ whole genome shotgun (WGS) entry which is preliminary data.</text>
</comment>
<keyword evidence="1" id="KW-0732">Signal</keyword>
<dbReference type="EMBL" id="SMFL01000010">
    <property type="protein sequence ID" value="TDE11986.1"/>
    <property type="molecule type" value="Genomic_DNA"/>
</dbReference>
<protein>
    <recommendedName>
        <fullName evidence="4">YARHG domain-containing protein</fullName>
    </recommendedName>
</protein>
<dbReference type="OrthoDB" id="655382at2"/>
<dbReference type="AlphaFoldDB" id="A0A4R5DDT2"/>
<name>A0A4R5DDT2_9BACT</name>
<accession>A0A4R5DDT2</accession>
<gene>
    <name evidence="2" type="ORF">E0F88_23310</name>
</gene>
<feature type="chain" id="PRO_5020876452" description="YARHG domain-containing protein" evidence="1">
    <location>
        <begin position="24"/>
        <end position="247"/>
    </location>
</feature>
<proteinExistence type="predicted"/>
<sequence length="247" mass="29066">MRVFTIVLSVLVLKSVCSFGQTASSEPNGISLETPPETSYPVSLYKTATAQSQNLYNGRLYYIYDSRMEEHQFFEERKWKKGIVFYEGQRFDSVALMYDLVRDELVIKHLNGDPMLLQSEKVDYFWNEGHTFKRFESGKDITPQMRTGFYDLVYNGESQLLVRRTKQRQEKIVDKRVIAYFPEKSFFYIRKNGKYNFVRSKKSVLALFPEYKKQLRKALRDENIAFRPERETAIAKMVATYDALAKP</sequence>
<reference evidence="2 3" key="1">
    <citation type="submission" date="2019-03" db="EMBL/GenBank/DDBJ databases">
        <title>Dyadobacter AR-3-6 sp. nov., isolated from arctic soil.</title>
        <authorList>
            <person name="Chaudhary D.K."/>
        </authorList>
    </citation>
    <scope>NUCLEOTIDE SEQUENCE [LARGE SCALE GENOMIC DNA]</scope>
    <source>
        <strain evidence="2 3">AR-3-6</strain>
    </source>
</reference>
<evidence type="ECO:0000313" key="2">
    <source>
        <dbReference type="EMBL" id="TDE11986.1"/>
    </source>
</evidence>
<organism evidence="2 3">
    <name type="scientific">Dyadobacter psychrotolerans</name>
    <dbReference type="NCBI Taxonomy" id="2541721"/>
    <lineage>
        <taxon>Bacteria</taxon>
        <taxon>Pseudomonadati</taxon>
        <taxon>Bacteroidota</taxon>
        <taxon>Cytophagia</taxon>
        <taxon>Cytophagales</taxon>
        <taxon>Spirosomataceae</taxon>
        <taxon>Dyadobacter</taxon>
    </lineage>
</organism>
<evidence type="ECO:0000256" key="1">
    <source>
        <dbReference type="SAM" id="SignalP"/>
    </source>
</evidence>
<evidence type="ECO:0008006" key="4">
    <source>
        <dbReference type="Google" id="ProtNLM"/>
    </source>
</evidence>
<feature type="signal peptide" evidence="1">
    <location>
        <begin position="1"/>
        <end position="23"/>
    </location>
</feature>
<dbReference type="Proteomes" id="UP000294850">
    <property type="component" value="Unassembled WGS sequence"/>
</dbReference>
<dbReference type="RefSeq" id="WP_131960696.1">
    <property type="nucleotide sequence ID" value="NZ_SMFL01000010.1"/>
</dbReference>
<evidence type="ECO:0000313" key="3">
    <source>
        <dbReference type="Proteomes" id="UP000294850"/>
    </source>
</evidence>